<dbReference type="AlphaFoldDB" id="A0A498PSS3"/>
<accession>A0A498PSS3</accession>
<proteinExistence type="predicted"/>
<evidence type="ECO:0000313" key="1">
    <source>
        <dbReference type="EMBL" id="VBA35742.1"/>
    </source>
</evidence>
<keyword evidence="2" id="KW-1185">Reference proteome</keyword>
<protein>
    <submittedName>
        <fullName evidence="1">Uncharacterized protein</fullName>
    </submittedName>
</protein>
<evidence type="ECO:0000313" key="2">
    <source>
        <dbReference type="Proteomes" id="UP000267289"/>
    </source>
</evidence>
<dbReference type="Proteomes" id="UP000267289">
    <property type="component" value="Unassembled WGS sequence"/>
</dbReference>
<sequence>MSPVFLRHQVAAVALSVLLAGCAASRPVSQADVLLFAILHPASDR</sequence>
<reference evidence="1 2" key="1">
    <citation type="submission" date="2018-09" db="EMBL/GenBank/DDBJ databases">
        <authorList>
            <person name="Tagini F."/>
        </authorList>
    </citation>
    <scope>NUCLEOTIDE SEQUENCE [LARGE SCALE GENOMIC DNA]</scope>
    <source>
        <strain evidence="1 2">MK13</strain>
    </source>
</reference>
<gene>
    <name evidence="1" type="ORF">LAUMK13_00860</name>
</gene>
<dbReference type="EMBL" id="UPHQ01000036">
    <property type="protein sequence ID" value="VBA35742.1"/>
    <property type="molecule type" value="Genomic_DNA"/>
</dbReference>
<name>A0A498PSS3_9MYCO</name>
<dbReference type="PROSITE" id="PS51257">
    <property type="entry name" value="PROKAR_LIPOPROTEIN"/>
    <property type="match status" value="1"/>
</dbReference>
<organism evidence="1 2">
    <name type="scientific">Mycobacterium innocens</name>
    <dbReference type="NCBI Taxonomy" id="2341083"/>
    <lineage>
        <taxon>Bacteria</taxon>
        <taxon>Bacillati</taxon>
        <taxon>Actinomycetota</taxon>
        <taxon>Actinomycetes</taxon>
        <taxon>Mycobacteriales</taxon>
        <taxon>Mycobacteriaceae</taxon>
        <taxon>Mycobacterium</taxon>
    </lineage>
</organism>